<organism evidence="3 4">
    <name type="scientific">Granulicella pectinivorans</name>
    <dbReference type="NCBI Taxonomy" id="474950"/>
    <lineage>
        <taxon>Bacteria</taxon>
        <taxon>Pseudomonadati</taxon>
        <taxon>Acidobacteriota</taxon>
        <taxon>Terriglobia</taxon>
        <taxon>Terriglobales</taxon>
        <taxon>Acidobacteriaceae</taxon>
        <taxon>Granulicella</taxon>
    </lineage>
</organism>
<dbReference type="SMART" id="SM00267">
    <property type="entry name" value="GGDEF"/>
    <property type="match status" value="1"/>
</dbReference>
<dbReference type="GO" id="GO:0003824">
    <property type="term" value="F:catalytic activity"/>
    <property type="evidence" value="ECO:0007669"/>
    <property type="project" value="UniProtKB-ARBA"/>
</dbReference>
<dbReference type="SMART" id="SM00091">
    <property type="entry name" value="PAS"/>
    <property type="match status" value="1"/>
</dbReference>
<dbReference type="PANTHER" id="PTHR44757">
    <property type="entry name" value="DIGUANYLATE CYCLASE DGCP"/>
    <property type="match status" value="1"/>
</dbReference>
<dbReference type="Pfam" id="PF00990">
    <property type="entry name" value="GGDEF"/>
    <property type="match status" value="1"/>
</dbReference>
<dbReference type="NCBIfam" id="TIGR00229">
    <property type="entry name" value="sensory_box"/>
    <property type="match status" value="1"/>
</dbReference>
<dbReference type="Pfam" id="PF13188">
    <property type="entry name" value="PAS_8"/>
    <property type="match status" value="1"/>
</dbReference>
<proteinExistence type="predicted"/>
<dbReference type="AlphaFoldDB" id="A0A1I6MSJ9"/>
<protein>
    <submittedName>
        <fullName evidence="3">PAS domain S-box-containing protein/diguanylate cyclase (GGDEF) domain-containing protein</fullName>
    </submittedName>
</protein>
<reference evidence="3 4" key="1">
    <citation type="submission" date="2016-10" db="EMBL/GenBank/DDBJ databases">
        <authorList>
            <person name="de Groot N.N."/>
        </authorList>
    </citation>
    <scope>NUCLEOTIDE SEQUENCE [LARGE SCALE GENOMIC DNA]</scope>
    <source>
        <strain evidence="3 4">DSM 21001</strain>
    </source>
</reference>
<dbReference type="SUPFAM" id="SSF55073">
    <property type="entry name" value="Nucleotide cyclase"/>
    <property type="match status" value="1"/>
</dbReference>
<dbReference type="InterPro" id="IPR035965">
    <property type="entry name" value="PAS-like_dom_sf"/>
</dbReference>
<feature type="transmembrane region" description="Helical" evidence="1">
    <location>
        <begin position="62"/>
        <end position="81"/>
    </location>
</feature>
<dbReference type="FunFam" id="3.30.70.270:FF:000001">
    <property type="entry name" value="Diguanylate cyclase domain protein"/>
    <property type="match status" value="1"/>
</dbReference>
<feature type="transmembrane region" description="Helical" evidence="1">
    <location>
        <begin position="28"/>
        <end position="47"/>
    </location>
</feature>
<dbReference type="Gene3D" id="3.30.70.270">
    <property type="match status" value="1"/>
</dbReference>
<feature type="transmembrane region" description="Helical" evidence="1">
    <location>
        <begin position="143"/>
        <end position="163"/>
    </location>
</feature>
<gene>
    <name evidence="3" type="ORF">SAMN05421771_3513</name>
</gene>
<feature type="transmembrane region" description="Helical" evidence="1">
    <location>
        <begin position="224"/>
        <end position="245"/>
    </location>
</feature>
<name>A0A1I6MSJ9_9BACT</name>
<dbReference type="InterPro" id="IPR043128">
    <property type="entry name" value="Rev_trsase/Diguanyl_cyclase"/>
</dbReference>
<evidence type="ECO:0000256" key="1">
    <source>
        <dbReference type="SAM" id="Phobius"/>
    </source>
</evidence>
<dbReference type="InterPro" id="IPR000014">
    <property type="entry name" value="PAS"/>
</dbReference>
<dbReference type="RefSeq" id="WP_089841112.1">
    <property type="nucleotide sequence ID" value="NZ_FOZL01000001.1"/>
</dbReference>
<dbReference type="SUPFAM" id="SSF55785">
    <property type="entry name" value="PYP-like sensor domain (PAS domain)"/>
    <property type="match status" value="1"/>
</dbReference>
<evidence type="ECO:0000259" key="2">
    <source>
        <dbReference type="PROSITE" id="PS50887"/>
    </source>
</evidence>
<feature type="transmembrane region" description="Helical" evidence="1">
    <location>
        <begin position="6"/>
        <end position="21"/>
    </location>
</feature>
<dbReference type="EMBL" id="FOZL01000001">
    <property type="protein sequence ID" value="SFS18611.1"/>
    <property type="molecule type" value="Genomic_DNA"/>
</dbReference>
<feature type="transmembrane region" description="Helical" evidence="1">
    <location>
        <begin position="114"/>
        <end position="136"/>
    </location>
</feature>
<keyword evidence="1" id="KW-0472">Membrane</keyword>
<keyword evidence="1" id="KW-0812">Transmembrane</keyword>
<dbReference type="InterPro" id="IPR029787">
    <property type="entry name" value="Nucleotide_cyclase"/>
</dbReference>
<evidence type="ECO:0000313" key="3">
    <source>
        <dbReference type="EMBL" id="SFS18611.1"/>
    </source>
</evidence>
<feature type="transmembrane region" description="Helical" evidence="1">
    <location>
        <begin position="193"/>
        <end position="212"/>
    </location>
</feature>
<feature type="transmembrane region" description="Helical" evidence="1">
    <location>
        <begin position="169"/>
        <end position="186"/>
    </location>
</feature>
<dbReference type="InterPro" id="IPR052155">
    <property type="entry name" value="Biofilm_reg_signaling"/>
</dbReference>
<accession>A0A1I6MSJ9</accession>
<dbReference type="OrthoDB" id="101222at2"/>
<dbReference type="NCBIfam" id="TIGR00254">
    <property type="entry name" value="GGDEF"/>
    <property type="match status" value="1"/>
</dbReference>
<dbReference type="STRING" id="474950.SAMN05421771_3513"/>
<dbReference type="PROSITE" id="PS50887">
    <property type="entry name" value="GGDEF"/>
    <property type="match status" value="1"/>
</dbReference>
<dbReference type="InterPro" id="IPR000160">
    <property type="entry name" value="GGDEF_dom"/>
</dbReference>
<dbReference type="Gene3D" id="3.30.450.20">
    <property type="entry name" value="PAS domain"/>
    <property type="match status" value="1"/>
</dbReference>
<feature type="transmembrane region" description="Helical" evidence="1">
    <location>
        <begin position="88"/>
        <end position="108"/>
    </location>
</feature>
<evidence type="ECO:0000313" key="4">
    <source>
        <dbReference type="Proteomes" id="UP000199024"/>
    </source>
</evidence>
<keyword evidence="4" id="KW-1185">Reference proteome</keyword>
<feature type="domain" description="GGDEF" evidence="2">
    <location>
        <begin position="412"/>
        <end position="545"/>
    </location>
</feature>
<dbReference type="Proteomes" id="UP000199024">
    <property type="component" value="Unassembled WGS sequence"/>
</dbReference>
<keyword evidence="1" id="KW-1133">Transmembrane helix</keyword>
<dbReference type="PANTHER" id="PTHR44757:SF2">
    <property type="entry name" value="BIOFILM ARCHITECTURE MAINTENANCE PROTEIN MBAA"/>
    <property type="match status" value="1"/>
</dbReference>
<dbReference type="CDD" id="cd01949">
    <property type="entry name" value="GGDEF"/>
    <property type="match status" value="1"/>
</dbReference>
<sequence>MRGPLVDFVLLTLIVVFFGVQQRRRPEAYFRFWVWGWVLVLTSILVWEFNLHGARAQIEQEAVRLSLLACGGLAFVFSFVAKQRKGRISLLQGLLIAVPVCLGMELIATEAHGHGVLIALVVVGELISAVMSWVSVKDRRGWLLWLMLALCPVFCAWMIFVIVTGHADAMMQVALGHIFIVSGLLFSTMKRKGGRSIGSIGFFLWGACYLLAQPQFMPAAGMAAIYSIWTVPKFLVAFGMILKLFTKVNAEFAELNRRHVMLYQEYRLLFDSNPHPMWIYDVATRRFLAVNDAAVVAYGYPRDTFLRMSVEDLRGDLDAALDGDVGISSLNHVVRHRRADGRSFDVDVTGNGIRFQGKEARFVLAVDITERETLHRELVRQAHYDALTGLPNRVMLEDRIGQWLTRCIRENSMGAFLTVDIDHFKRVNDTYGHQAGDECLRVVADRLRSRVRQVDTIARTGGEEFTIVIGGLKSREGASKVCQELLKLFEKPIAITGYELQLSISIGVSLYPDDGVEIEKLRRTSDQALYRAKRTGRNRAVFAEPLMEQASA</sequence>